<dbReference type="EMBL" id="SWAD01000020">
    <property type="protein sequence ID" value="TMQ77650.1"/>
    <property type="molecule type" value="Genomic_DNA"/>
</dbReference>
<keyword evidence="3" id="KW-1185">Reference proteome</keyword>
<dbReference type="AlphaFoldDB" id="A0A5S4EQ98"/>
<feature type="compositionally biased region" description="Low complexity" evidence="1">
    <location>
        <begin position="9"/>
        <end position="18"/>
    </location>
</feature>
<organism evidence="2 3">
    <name type="scientific">Candidatus Accumulibacter phosphatis</name>
    <dbReference type="NCBI Taxonomy" id="327160"/>
    <lineage>
        <taxon>Bacteria</taxon>
        <taxon>Pseudomonadati</taxon>
        <taxon>Pseudomonadota</taxon>
        <taxon>Betaproteobacteria</taxon>
        <taxon>Candidatus Accumulibacter</taxon>
    </lineage>
</organism>
<name>A0A5S4EQ98_9PROT</name>
<reference evidence="2 3" key="1">
    <citation type="submission" date="2019-04" db="EMBL/GenBank/DDBJ databases">
        <title>A novel phosphate-accumulating bacterium identified in bioreactor for phosphate removal from wastewater.</title>
        <authorList>
            <person name="Kotlyarov R.Y."/>
            <person name="Beletsky A.V."/>
            <person name="Kallistova A.Y."/>
            <person name="Dorofeev A.G."/>
            <person name="Nikolaev Y.Y."/>
            <person name="Pimenov N.V."/>
            <person name="Ravin N.V."/>
            <person name="Mardanov A.V."/>
        </authorList>
    </citation>
    <scope>NUCLEOTIDE SEQUENCE [LARGE SCALE GENOMIC DNA]</scope>
    <source>
        <strain evidence="2 3">Bin19</strain>
    </source>
</reference>
<protein>
    <submittedName>
        <fullName evidence="2">Uncharacterized protein</fullName>
    </submittedName>
</protein>
<comment type="caution">
    <text evidence="2">The sequence shown here is derived from an EMBL/GenBank/DDBJ whole genome shotgun (WGS) entry which is preliminary data.</text>
</comment>
<accession>A0A5S4EQ98</accession>
<gene>
    <name evidence="2" type="ORF">ACCUM_2851</name>
</gene>
<evidence type="ECO:0000313" key="2">
    <source>
        <dbReference type="EMBL" id="TMQ77650.1"/>
    </source>
</evidence>
<proteinExistence type="predicted"/>
<dbReference type="Proteomes" id="UP000306324">
    <property type="component" value="Unassembled WGS sequence"/>
</dbReference>
<feature type="region of interest" description="Disordered" evidence="1">
    <location>
        <begin position="1"/>
        <end position="31"/>
    </location>
</feature>
<sequence>MSFVDGSRRSASPEAWRAAADEARAGKAPNCRRARQAVEHPTRHQLLCQIDRAATDGAYAIAGNAIECTI</sequence>
<evidence type="ECO:0000256" key="1">
    <source>
        <dbReference type="SAM" id="MobiDB-lite"/>
    </source>
</evidence>
<evidence type="ECO:0000313" key="3">
    <source>
        <dbReference type="Proteomes" id="UP000306324"/>
    </source>
</evidence>